<evidence type="ECO:0000256" key="1">
    <source>
        <dbReference type="ARBA" id="ARBA00000085"/>
    </source>
</evidence>
<evidence type="ECO:0000256" key="2">
    <source>
        <dbReference type="ARBA" id="ARBA00012438"/>
    </source>
</evidence>
<proteinExistence type="predicted"/>
<feature type="domain" description="Signal transduction histidine kinase subgroup 3 dimerisation and phosphoacceptor" evidence="11">
    <location>
        <begin position="176"/>
        <end position="241"/>
    </location>
</feature>
<evidence type="ECO:0000313" key="13">
    <source>
        <dbReference type="Proteomes" id="UP000294545"/>
    </source>
</evidence>
<comment type="caution">
    <text evidence="12">The sequence shown here is derived from an EMBL/GenBank/DDBJ whole genome shotgun (WGS) entry which is preliminary data.</text>
</comment>
<keyword evidence="6 12" id="KW-0418">Kinase</keyword>
<dbReference type="Pfam" id="PF02518">
    <property type="entry name" value="HATPase_c"/>
    <property type="match status" value="1"/>
</dbReference>
<reference evidence="12 13" key="1">
    <citation type="submission" date="2019-03" db="EMBL/GenBank/DDBJ databases">
        <title>Genomic Encyclopedia of Type Strains, Phase IV (KMG-IV): sequencing the most valuable type-strain genomes for metagenomic binning, comparative biology and taxonomic classification.</title>
        <authorList>
            <person name="Goeker M."/>
        </authorList>
    </citation>
    <scope>NUCLEOTIDE SEQUENCE [LARGE SCALE GENOMIC DNA]</scope>
    <source>
        <strain evidence="12 13">DSM 24176</strain>
    </source>
</reference>
<evidence type="ECO:0000256" key="4">
    <source>
        <dbReference type="ARBA" id="ARBA00022679"/>
    </source>
</evidence>
<dbReference type="PANTHER" id="PTHR24421">
    <property type="entry name" value="NITRATE/NITRITE SENSOR PROTEIN NARX-RELATED"/>
    <property type="match status" value="1"/>
</dbReference>
<dbReference type="InterPro" id="IPR036890">
    <property type="entry name" value="HATPase_C_sf"/>
</dbReference>
<dbReference type="GO" id="GO:0016020">
    <property type="term" value="C:membrane"/>
    <property type="evidence" value="ECO:0007669"/>
    <property type="project" value="InterPro"/>
</dbReference>
<name>A0A4V2Q0C9_9FIRM</name>
<keyword evidence="5" id="KW-0547">Nucleotide-binding</keyword>
<dbReference type="InterPro" id="IPR003594">
    <property type="entry name" value="HATPase_dom"/>
</dbReference>
<protein>
    <recommendedName>
        <fullName evidence="2">histidine kinase</fullName>
        <ecNumber evidence="2">2.7.13.3</ecNumber>
    </recommendedName>
</protein>
<feature type="transmembrane region" description="Helical" evidence="9">
    <location>
        <begin position="91"/>
        <end position="108"/>
    </location>
</feature>
<sequence>MVLKWKKFNPNFFINTIRILGVLLLGLRWNIKGNNEVGVVLLLFLILLSIARWRFAMPTWTVLMDQGVCMVALFFYEDALYGLVFPVFETMLLLNPLFLIPTLIILIIENTYHTLGLLVLIQIALLGTVIGIWKKQRNVYIKEADEERGNRYELERLKGELLMANVKVAKMAEISERNRIARNLHDHVGHEMTAATLALKAFEKMWKEDHPKANEMFDLAQKRISDSMIQLRETIYDISPVQVMGVDTLKGICDQIKHLQITFKYYGDTSFIPVYIWSVLEPVLKEALTNVEKHSNGDQVDVSLDVTSNLVRLSVKDNGTHSQESKAVGMGLRNLKQRAQGVGGNISTDMNQGFRLVCVLPIK</sequence>
<accession>A0A4V2Q0C9</accession>
<dbReference type="OrthoDB" id="199946at2"/>
<feature type="transmembrane region" description="Helical" evidence="9">
    <location>
        <begin position="37"/>
        <end position="55"/>
    </location>
</feature>
<keyword evidence="3" id="KW-0597">Phosphoprotein</keyword>
<dbReference type="AlphaFoldDB" id="A0A4V2Q0C9"/>
<dbReference type="EMBL" id="SMGQ01000012">
    <property type="protein sequence ID" value="TCK93341.1"/>
    <property type="molecule type" value="Genomic_DNA"/>
</dbReference>
<dbReference type="Gene3D" id="1.20.5.1930">
    <property type="match status" value="1"/>
</dbReference>
<gene>
    <name evidence="12" type="ORF">EDC19_1533</name>
</gene>
<dbReference type="PANTHER" id="PTHR24421:SF10">
    <property type="entry name" value="NITRATE_NITRITE SENSOR PROTEIN NARQ"/>
    <property type="match status" value="1"/>
</dbReference>
<dbReference type="Gene3D" id="3.30.565.10">
    <property type="entry name" value="Histidine kinase-like ATPase, C-terminal domain"/>
    <property type="match status" value="1"/>
</dbReference>
<keyword evidence="9" id="KW-0472">Membrane</keyword>
<evidence type="ECO:0000256" key="5">
    <source>
        <dbReference type="ARBA" id="ARBA00022741"/>
    </source>
</evidence>
<evidence type="ECO:0000256" key="9">
    <source>
        <dbReference type="SAM" id="Phobius"/>
    </source>
</evidence>
<evidence type="ECO:0000256" key="8">
    <source>
        <dbReference type="ARBA" id="ARBA00023012"/>
    </source>
</evidence>
<organism evidence="12 13">
    <name type="scientific">Natranaerovirga hydrolytica</name>
    <dbReference type="NCBI Taxonomy" id="680378"/>
    <lineage>
        <taxon>Bacteria</taxon>
        <taxon>Bacillati</taxon>
        <taxon>Bacillota</taxon>
        <taxon>Clostridia</taxon>
        <taxon>Lachnospirales</taxon>
        <taxon>Natranaerovirgaceae</taxon>
        <taxon>Natranaerovirga</taxon>
    </lineage>
</organism>
<keyword evidence="4" id="KW-0808">Transferase</keyword>
<feature type="transmembrane region" description="Helical" evidence="9">
    <location>
        <begin position="115"/>
        <end position="133"/>
    </location>
</feature>
<dbReference type="GO" id="GO:0046983">
    <property type="term" value="F:protein dimerization activity"/>
    <property type="evidence" value="ECO:0007669"/>
    <property type="project" value="InterPro"/>
</dbReference>
<evidence type="ECO:0000313" key="12">
    <source>
        <dbReference type="EMBL" id="TCK93341.1"/>
    </source>
</evidence>
<dbReference type="CDD" id="cd16917">
    <property type="entry name" value="HATPase_UhpB-NarQ-NarX-like"/>
    <property type="match status" value="1"/>
</dbReference>
<comment type="catalytic activity">
    <reaction evidence="1">
        <text>ATP + protein L-histidine = ADP + protein N-phospho-L-histidine.</text>
        <dbReference type="EC" id="2.7.13.3"/>
    </reaction>
</comment>
<evidence type="ECO:0000259" key="10">
    <source>
        <dbReference type="Pfam" id="PF02518"/>
    </source>
</evidence>
<keyword evidence="7" id="KW-0067">ATP-binding</keyword>
<evidence type="ECO:0000256" key="7">
    <source>
        <dbReference type="ARBA" id="ARBA00022840"/>
    </source>
</evidence>
<keyword evidence="9" id="KW-1133">Transmembrane helix</keyword>
<dbReference type="InterPro" id="IPR011712">
    <property type="entry name" value="Sig_transdc_His_kin_sub3_dim/P"/>
</dbReference>
<dbReference type="GO" id="GO:0000155">
    <property type="term" value="F:phosphorelay sensor kinase activity"/>
    <property type="evidence" value="ECO:0007669"/>
    <property type="project" value="InterPro"/>
</dbReference>
<dbReference type="EC" id="2.7.13.3" evidence="2"/>
<dbReference type="Proteomes" id="UP000294545">
    <property type="component" value="Unassembled WGS sequence"/>
</dbReference>
<feature type="domain" description="Histidine kinase/HSP90-like ATPase" evidence="10">
    <location>
        <begin position="280"/>
        <end position="361"/>
    </location>
</feature>
<dbReference type="InterPro" id="IPR050482">
    <property type="entry name" value="Sensor_HK_TwoCompSys"/>
</dbReference>
<evidence type="ECO:0000256" key="6">
    <source>
        <dbReference type="ARBA" id="ARBA00022777"/>
    </source>
</evidence>
<keyword evidence="13" id="KW-1185">Reference proteome</keyword>
<dbReference type="Pfam" id="PF07730">
    <property type="entry name" value="HisKA_3"/>
    <property type="match status" value="1"/>
</dbReference>
<dbReference type="SUPFAM" id="SSF55874">
    <property type="entry name" value="ATPase domain of HSP90 chaperone/DNA topoisomerase II/histidine kinase"/>
    <property type="match status" value="1"/>
</dbReference>
<keyword evidence="9" id="KW-0812">Transmembrane</keyword>
<evidence type="ECO:0000256" key="3">
    <source>
        <dbReference type="ARBA" id="ARBA00022553"/>
    </source>
</evidence>
<keyword evidence="8" id="KW-0902">Two-component regulatory system</keyword>
<dbReference type="GO" id="GO:0005524">
    <property type="term" value="F:ATP binding"/>
    <property type="evidence" value="ECO:0007669"/>
    <property type="project" value="UniProtKB-KW"/>
</dbReference>
<evidence type="ECO:0000259" key="11">
    <source>
        <dbReference type="Pfam" id="PF07730"/>
    </source>
</evidence>